<accession>A0A7Y6TVT8</accession>
<dbReference type="AlphaFoldDB" id="A0A7Y6TVT8"/>
<evidence type="ECO:0000313" key="3">
    <source>
        <dbReference type="Proteomes" id="UP000529637"/>
    </source>
</evidence>
<keyword evidence="1" id="KW-0732">Signal</keyword>
<dbReference type="Proteomes" id="UP000529637">
    <property type="component" value="Unassembled WGS sequence"/>
</dbReference>
<organism evidence="2 3">
    <name type="scientific">Piscinibacter koreensis</name>
    <dbReference type="NCBI Taxonomy" id="2742824"/>
    <lineage>
        <taxon>Bacteria</taxon>
        <taxon>Pseudomonadati</taxon>
        <taxon>Pseudomonadota</taxon>
        <taxon>Betaproteobacteria</taxon>
        <taxon>Burkholderiales</taxon>
        <taxon>Sphaerotilaceae</taxon>
        <taxon>Piscinibacter</taxon>
    </lineage>
</organism>
<proteinExistence type="predicted"/>
<name>A0A7Y6TVT8_9BURK</name>
<sequence length="61" mass="5937">MLSTKAIYALVAVASLGLAGVQASNVHATAVEATVVALAQDTGAPAPTTAARRALAPAAKH</sequence>
<gene>
    <name evidence="2" type="ORF">HQN59_06165</name>
</gene>
<keyword evidence="3" id="KW-1185">Reference proteome</keyword>
<evidence type="ECO:0000313" key="2">
    <source>
        <dbReference type="EMBL" id="NUZ05343.1"/>
    </source>
</evidence>
<protein>
    <submittedName>
        <fullName evidence="2">Uncharacterized protein</fullName>
    </submittedName>
</protein>
<feature type="chain" id="PRO_5031432366" evidence="1">
    <location>
        <begin position="24"/>
        <end position="61"/>
    </location>
</feature>
<evidence type="ECO:0000256" key="1">
    <source>
        <dbReference type="SAM" id="SignalP"/>
    </source>
</evidence>
<reference evidence="2 3" key="1">
    <citation type="submission" date="2020-06" db="EMBL/GenBank/DDBJ databases">
        <title>Schlegella sp. ID0723 isolated from air conditioner.</title>
        <authorList>
            <person name="Kim D.Y."/>
            <person name="Kim D.-U."/>
        </authorList>
    </citation>
    <scope>NUCLEOTIDE SEQUENCE [LARGE SCALE GENOMIC DNA]</scope>
    <source>
        <strain evidence="2 3">ID0723</strain>
    </source>
</reference>
<dbReference type="RefSeq" id="WP_176067115.1">
    <property type="nucleotide sequence ID" value="NZ_JABWMJ010000002.1"/>
</dbReference>
<comment type="caution">
    <text evidence="2">The sequence shown here is derived from an EMBL/GenBank/DDBJ whole genome shotgun (WGS) entry which is preliminary data.</text>
</comment>
<dbReference type="EMBL" id="JABWMJ010000002">
    <property type="protein sequence ID" value="NUZ05343.1"/>
    <property type="molecule type" value="Genomic_DNA"/>
</dbReference>
<feature type="signal peptide" evidence="1">
    <location>
        <begin position="1"/>
        <end position="23"/>
    </location>
</feature>